<dbReference type="Proteomes" id="UP000015102">
    <property type="component" value="Unassembled WGS sequence"/>
</dbReference>
<organism evidence="2 3">
    <name type="scientific">Megaselia scalaris</name>
    <name type="common">Humpbacked fly</name>
    <name type="synonym">Phora scalaris</name>
    <dbReference type="NCBI Taxonomy" id="36166"/>
    <lineage>
        <taxon>Eukaryota</taxon>
        <taxon>Metazoa</taxon>
        <taxon>Ecdysozoa</taxon>
        <taxon>Arthropoda</taxon>
        <taxon>Hexapoda</taxon>
        <taxon>Insecta</taxon>
        <taxon>Pterygota</taxon>
        <taxon>Neoptera</taxon>
        <taxon>Endopterygota</taxon>
        <taxon>Diptera</taxon>
        <taxon>Brachycera</taxon>
        <taxon>Muscomorpha</taxon>
        <taxon>Platypezoidea</taxon>
        <taxon>Phoridae</taxon>
        <taxon>Megaseliini</taxon>
        <taxon>Megaselia</taxon>
    </lineage>
</organism>
<proteinExistence type="predicted"/>
<dbReference type="STRING" id="36166.T1GSU9"/>
<dbReference type="EMBL" id="CAQQ02022217">
    <property type="status" value="NOT_ANNOTATED_CDS"/>
    <property type="molecule type" value="Genomic_DNA"/>
</dbReference>
<feature type="region of interest" description="Disordered" evidence="1">
    <location>
        <begin position="1"/>
        <end position="33"/>
    </location>
</feature>
<dbReference type="EnsemblMetazoa" id="MESCA006761-RA">
    <property type="protein sequence ID" value="MESCA006761-PA"/>
    <property type="gene ID" value="MESCA006761"/>
</dbReference>
<sequence length="70" mass="8133">MSRQDDELPIISDDEQDIQNRNNSNQRDNELERASGCGCCDPRSGVHRFIALIFMCLLGFEKRNQKTKFK</sequence>
<reference evidence="3" key="1">
    <citation type="submission" date="2013-02" db="EMBL/GenBank/DDBJ databases">
        <authorList>
            <person name="Hughes D."/>
        </authorList>
    </citation>
    <scope>NUCLEOTIDE SEQUENCE</scope>
    <source>
        <strain>Durham</strain>
        <strain evidence="3">NC isolate 2 -- Noor lab</strain>
    </source>
</reference>
<evidence type="ECO:0000313" key="3">
    <source>
        <dbReference type="Proteomes" id="UP000015102"/>
    </source>
</evidence>
<evidence type="ECO:0000313" key="2">
    <source>
        <dbReference type="EnsemblMetazoa" id="MESCA006761-PA"/>
    </source>
</evidence>
<name>T1GSU9_MEGSC</name>
<dbReference type="HOGENOM" id="CLU_2760729_0_0_1"/>
<keyword evidence="3" id="KW-1185">Reference proteome</keyword>
<dbReference type="AlphaFoldDB" id="T1GSU9"/>
<dbReference type="EMBL" id="CAQQ02022218">
    <property type="status" value="NOT_ANNOTATED_CDS"/>
    <property type="molecule type" value="Genomic_DNA"/>
</dbReference>
<accession>T1GSU9</accession>
<protein>
    <submittedName>
        <fullName evidence="2">Uncharacterized protein</fullName>
    </submittedName>
</protein>
<evidence type="ECO:0000256" key="1">
    <source>
        <dbReference type="SAM" id="MobiDB-lite"/>
    </source>
</evidence>
<reference evidence="2" key="2">
    <citation type="submission" date="2015-06" db="UniProtKB">
        <authorList>
            <consortium name="EnsemblMetazoa"/>
        </authorList>
    </citation>
    <scope>IDENTIFICATION</scope>
</reference>